<evidence type="ECO:0000313" key="4">
    <source>
        <dbReference type="EMBL" id="CAL6042063.1"/>
    </source>
</evidence>
<dbReference type="PROSITE" id="PS50090">
    <property type="entry name" value="MYB_LIKE"/>
    <property type="match status" value="1"/>
</dbReference>
<dbReference type="EMBL" id="CAXDID020000152">
    <property type="protein sequence ID" value="CAL6042063.1"/>
    <property type="molecule type" value="Genomic_DNA"/>
</dbReference>
<dbReference type="Gene3D" id="1.10.10.60">
    <property type="entry name" value="Homeodomain-like"/>
    <property type="match status" value="1"/>
</dbReference>
<dbReference type="Pfam" id="PF00249">
    <property type="entry name" value="Myb_DNA-binding"/>
    <property type="match status" value="1"/>
</dbReference>
<dbReference type="Proteomes" id="UP001642409">
    <property type="component" value="Unassembled WGS sequence"/>
</dbReference>
<reference evidence="4 5" key="2">
    <citation type="submission" date="2024-07" db="EMBL/GenBank/DDBJ databases">
        <authorList>
            <person name="Akdeniz Z."/>
        </authorList>
    </citation>
    <scope>NUCLEOTIDE SEQUENCE [LARGE SCALE GENOMIC DNA]</scope>
</reference>
<dbReference type="InterPro" id="IPR001005">
    <property type="entry name" value="SANT/Myb"/>
</dbReference>
<evidence type="ECO:0000313" key="3">
    <source>
        <dbReference type="EMBL" id="CAI9968385.1"/>
    </source>
</evidence>
<feature type="domain" description="Myb-like" evidence="1">
    <location>
        <begin position="6"/>
        <end position="56"/>
    </location>
</feature>
<reference evidence="3" key="1">
    <citation type="submission" date="2023-06" db="EMBL/GenBank/DDBJ databases">
        <authorList>
            <person name="Kurt Z."/>
        </authorList>
    </citation>
    <scope>NUCLEOTIDE SEQUENCE</scope>
</reference>
<dbReference type="SMART" id="SM00717">
    <property type="entry name" value="SANT"/>
    <property type="match status" value="2"/>
</dbReference>
<accession>A0AA86R165</accession>
<gene>
    <name evidence="4" type="ORF">HINF_LOCUS39414</name>
    <name evidence="3" type="ORF">HINF_LOCUS56030</name>
</gene>
<dbReference type="InterPro" id="IPR017930">
    <property type="entry name" value="Myb_dom"/>
</dbReference>
<keyword evidence="5" id="KW-1185">Reference proteome</keyword>
<sequence length="223" mass="26905">MLTKVKQTWSTNEIAKLTALTKQCRESQREIDWKTISRQMERRTELQCKSYYQNILKKTLTQDIRKNHAWNRIELMMLFNLVISNNGDFQAVHEQMSNFTIHQLKSQWAQMKAKQHLYTADFQKVTQNNIYVQQIPTRQLMQEEYILRIGFVQKHCRLSTESIDPHYARTYQLFWNCVDLNQLTNIFQEELVRRNIRQPQKQSEPEIGIVGSQQQEQEWFVFE</sequence>
<dbReference type="SUPFAM" id="SSF46689">
    <property type="entry name" value="Homeodomain-like"/>
    <property type="match status" value="1"/>
</dbReference>
<comment type="caution">
    <text evidence="3">The sequence shown here is derived from an EMBL/GenBank/DDBJ whole genome shotgun (WGS) entry which is preliminary data.</text>
</comment>
<dbReference type="CDD" id="cd00167">
    <property type="entry name" value="SANT"/>
    <property type="match status" value="1"/>
</dbReference>
<dbReference type="EMBL" id="CATOUU010001035">
    <property type="protein sequence ID" value="CAI9968385.1"/>
    <property type="molecule type" value="Genomic_DNA"/>
</dbReference>
<evidence type="ECO:0000259" key="1">
    <source>
        <dbReference type="PROSITE" id="PS50090"/>
    </source>
</evidence>
<protein>
    <submittedName>
        <fullName evidence="3">SANT/Myb domain</fullName>
    </submittedName>
    <submittedName>
        <fullName evidence="4">SANT/Myb_domain</fullName>
    </submittedName>
</protein>
<evidence type="ECO:0000259" key="2">
    <source>
        <dbReference type="PROSITE" id="PS51294"/>
    </source>
</evidence>
<organism evidence="3">
    <name type="scientific">Hexamita inflata</name>
    <dbReference type="NCBI Taxonomy" id="28002"/>
    <lineage>
        <taxon>Eukaryota</taxon>
        <taxon>Metamonada</taxon>
        <taxon>Diplomonadida</taxon>
        <taxon>Hexamitidae</taxon>
        <taxon>Hexamitinae</taxon>
        <taxon>Hexamita</taxon>
    </lineage>
</organism>
<name>A0AA86R165_9EUKA</name>
<dbReference type="PROSITE" id="PS51294">
    <property type="entry name" value="HTH_MYB"/>
    <property type="match status" value="1"/>
</dbReference>
<feature type="domain" description="HTH myb-type" evidence="2">
    <location>
        <begin position="1"/>
        <end position="60"/>
    </location>
</feature>
<proteinExistence type="predicted"/>
<dbReference type="InterPro" id="IPR009057">
    <property type="entry name" value="Homeodomain-like_sf"/>
</dbReference>
<evidence type="ECO:0000313" key="5">
    <source>
        <dbReference type="Proteomes" id="UP001642409"/>
    </source>
</evidence>
<dbReference type="AlphaFoldDB" id="A0AA86R165"/>